<gene>
    <name evidence="2" type="ORF">F7731_01620</name>
</gene>
<proteinExistence type="predicted"/>
<dbReference type="InterPro" id="IPR048427">
    <property type="entry name" value="YpoC"/>
</dbReference>
<organism evidence="2 3">
    <name type="scientific">Cytobacillus depressus</name>
    <dbReference type="NCBI Taxonomy" id="1602942"/>
    <lineage>
        <taxon>Bacteria</taxon>
        <taxon>Bacillati</taxon>
        <taxon>Bacillota</taxon>
        <taxon>Bacilli</taxon>
        <taxon>Bacillales</taxon>
        <taxon>Bacillaceae</taxon>
        <taxon>Cytobacillus</taxon>
    </lineage>
</organism>
<dbReference type="RefSeq" id="WP_151533012.1">
    <property type="nucleotide sequence ID" value="NZ_WBOS01000001.1"/>
</dbReference>
<dbReference type="Proteomes" id="UP000481030">
    <property type="component" value="Unassembled WGS sequence"/>
</dbReference>
<evidence type="ECO:0000313" key="3">
    <source>
        <dbReference type="Proteomes" id="UP000481030"/>
    </source>
</evidence>
<protein>
    <recommendedName>
        <fullName evidence="1">YpoC-like domain-containing protein</fullName>
    </recommendedName>
</protein>
<dbReference type="AlphaFoldDB" id="A0A6L3VB41"/>
<reference evidence="2 3" key="1">
    <citation type="journal article" date="2016" name="Antonie Van Leeuwenhoek">
        <title>Bacillus depressus sp. nov., isolated from soil of a sunflower field.</title>
        <authorList>
            <person name="Wei X."/>
            <person name="Xin D."/>
            <person name="Xin Y."/>
            <person name="Zhang H."/>
            <person name="Wang T."/>
            <person name="Zhang J."/>
        </authorList>
    </citation>
    <scope>NUCLEOTIDE SEQUENCE [LARGE SCALE GENOMIC DNA]</scope>
    <source>
        <strain evidence="2 3">BZ1</strain>
    </source>
</reference>
<feature type="domain" description="YpoC-like" evidence="1">
    <location>
        <begin position="61"/>
        <end position="169"/>
    </location>
</feature>
<accession>A0A6L3VB41</accession>
<evidence type="ECO:0000259" key="1">
    <source>
        <dbReference type="Pfam" id="PF21747"/>
    </source>
</evidence>
<evidence type="ECO:0000313" key="2">
    <source>
        <dbReference type="EMBL" id="KAB2338289.1"/>
    </source>
</evidence>
<comment type="caution">
    <text evidence="2">The sequence shown here is derived from an EMBL/GenBank/DDBJ whole genome shotgun (WGS) entry which is preliminary data.</text>
</comment>
<dbReference type="EMBL" id="WBOS01000001">
    <property type="protein sequence ID" value="KAB2338289.1"/>
    <property type="molecule type" value="Genomic_DNA"/>
</dbReference>
<name>A0A6L3VB41_9BACI</name>
<keyword evidence="3" id="KW-1185">Reference proteome</keyword>
<sequence length="175" mass="20552">MSGQVVIPVPNELKNPFFFSNEHIIVKRDELIDLNVSHPFLYEAAFFSRVEAVKPWEIQDQSLLAVINEWQLLKITIENYYKNKEQAKVLVPMKRGICLFLQYVYWANGLPVTLSNDHAFQQLKIQPINLSERLQFIMKRPTLFQSYKQLVELMVETNKQYVKELAIKKASKHKA</sequence>
<dbReference type="Pfam" id="PF21747">
    <property type="entry name" value="YpoC"/>
    <property type="match status" value="1"/>
</dbReference>
<dbReference type="OrthoDB" id="2360594at2"/>